<gene>
    <name evidence="8" type="ORF">OPKNFCMD_4282</name>
</gene>
<dbReference type="Gene3D" id="1.10.472.20">
    <property type="entry name" value="Nitrile hydratase, beta subunit"/>
    <property type="match status" value="1"/>
</dbReference>
<evidence type="ECO:0000313" key="9">
    <source>
        <dbReference type="Proteomes" id="UP001055167"/>
    </source>
</evidence>
<evidence type="ECO:0000256" key="2">
    <source>
        <dbReference type="ARBA" id="ARBA00009098"/>
    </source>
</evidence>
<feature type="domain" description="Nitrile hydratase beta subunit" evidence="6">
    <location>
        <begin position="121"/>
        <end position="218"/>
    </location>
</feature>
<dbReference type="SUPFAM" id="SSF50090">
    <property type="entry name" value="Electron transport accessory proteins"/>
    <property type="match status" value="1"/>
</dbReference>
<evidence type="ECO:0000313" key="8">
    <source>
        <dbReference type="EMBL" id="GJD51527.1"/>
    </source>
</evidence>
<protein>
    <recommendedName>
        <fullName evidence="5">Nitrile hydratase subunit beta</fullName>
        <shortName evidence="5">NHase</shortName>
        <ecNumber evidence="5">4.2.1.84</ecNumber>
    </recommendedName>
</protein>
<sequence>MNGGQDLGGMQGFGPVGHEADEPWFHADWERRVFAMAMALGLTGTWNLDASRAARESLPPGEYLTSSYYAIWFKALERQVQRHGLVEAGELAAGAALAPPAAVARVLKAEEVAPLFARGFPSDRAVAQPARFAVGDEVTARLINPRGHTRLPRYVRGRTGVVERVHGGFVFPDSNAHFAGEAPQWLYTVRFSGIALWGEEADPNLAVSVNAFESYLEPPRAEPPRAEPAA</sequence>
<dbReference type="InterPro" id="IPR042262">
    <property type="entry name" value="CN_hydtase_beta_C"/>
</dbReference>
<comment type="similarity">
    <text evidence="2 5">Belongs to the nitrile hydratase subunit beta family.</text>
</comment>
<dbReference type="Pfam" id="PF02211">
    <property type="entry name" value="NHase_beta_C"/>
    <property type="match status" value="1"/>
</dbReference>
<dbReference type="RefSeq" id="WP_203236309.1">
    <property type="nucleotide sequence ID" value="NZ_BPQH01000014.1"/>
</dbReference>
<comment type="catalytic activity">
    <reaction evidence="4 5">
        <text>an aliphatic primary amide = an aliphatic nitrile + H2O</text>
        <dbReference type="Rhea" id="RHEA:12673"/>
        <dbReference type="ChEBI" id="CHEBI:15377"/>
        <dbReference type="ChEBI" id="CHEBI:65285"/>
        <dbReference type="ChEBI" id="CHEBI:80291"/>
        <dbReference type="EC" id="4.2.1.84"/>
    </reaction>
</comment>
<proteinExistence type="inferred from homology"/>
<accession>A0ABQ4R274</accession>
<dbReference type="Pfam" id="PF21006">
    <property type="entry name" value="NHase_beta_N"/>
    <property type="match status" value="1"/>
</dbReference>
<feature type="domain" description="Nitrile hydratase beta subunit-like N-terminal" evidence="7">
    <location>
        <begin position="1"/>
        <end position="110"/>
    </location>
</feature>
<name>A0ABQ4R274_9HYPH</name>
<dbReference type="InterPro" id="IPR003168">
    <property type="entry name" value="Nitrile_hydratase_bsu"/>
</dbReference>
<dbReference type="InterPro" id="IPR049054">
    <property type="entry name" value="CN_hydtase_beta-like_N"/>
</dbReference>
<evidence type="ECO:0000256" key="1">
    <source>
        <dbReference type="ARBA" id="ARBA00004042"/>
    </source>
</evidence>
<evidence type="ECO:0000259" key="7">
    <source>
        <dbReference type="Pfam" id="PF21006"/>
    </source>
</evidence>
<comment type="function">
    <text evidence="1 5">NHase catalyzes the hydration of various nitrile compounds to the corresponding amides.</text>
</comment>
<dbReference type="InterPro" id="IPR024690">
    <property type="entry name" value="CN_hydtase_beta_dom_C"/>
</dbReference>
<dbReference type="Gene3D" id="2.30.30.50">
    <property type="match status" value="1"/>
</dbReference>
<reference evidence="8" key="2">
    <citation type="submission" date="2021-08" db="EMBL/GenBank/DDBJ databases">
        <authorList>
            <person name="Tani A."/>
            <person name="Ola A."/>
            <person name="Ogura Y."/>
            <person name="Katsura K."/>
            <person name="Hayashi T."/>
        </authorList>
    </citation>
    <scope>NUCLEOTIDE SEQUENCE</scope>
    <source>
        <strain evidence="8">KCTC 52305</strain>
    </source>
</reference>
<evidence type="ECO:0000259" key="6">
    <source>
        <dbReference type="Pfam" id="PF02211"/>
    </source>
</evidence>
<comment type="caution">
    <text evidence="8">The sequence shown here is derived from an EMBL/GenBank/DDBJ whole genome shotgun (WGS) entry which is preliminary data.</text>
</comment>
<organism evidence="8 9">
    <name type="scientific">Methylobacterium crusticola</name>
    <dbReference type="NCBI Taxonomy" id="1697972"/>
    <lineage>
        <taxon>Bacteria</taxon>
        <taxon>Pseudomonadati</taxon>
        <taxon>Pseudomonadota</taxon>
        <taxon>Alphaproteobacteria</taxon>
        <taxon>Hyphomicrobiales</taxon>
        <taxon>Methylobacteriaceae</taxon>
        <taxon>Methylobacterium</taxon>
    </lineage>
</organism>
<keyword evidence="9" id="KW-1185">Reference proteome</keyword>
<dbReference type="PIRSF" id="PIRSF001427">
    <property type="entry name" value="NHase_beta"/>
    <property type="match status" value="1"/>
</dbReference>
<dbReference type="EMBL" id="BPQH01000014">
    <property type="protein sequence ID" value="GJD51527.1"/>
    <property type="molecule type" value="Genomic_DNA"/>
</dbReference>
<dbReference type="EC" id="4.2.1.84" evidence="5"/>
<reference evidence="8" key="1">
    <citation type="journal article" date="2021" name="Front. Microbiol.">
        <title>Comprehensive Comparative Genomics and Phenotyping of Methylobacterium Species.</title>
        <authorList>
            <person name="Alessa O."/>
            <person name="Ogura Y."/>
            <person name="Fujitani Y."/>
            <person name="Takami H."/>
            <person name="Hayashi T."/>
            <person name="Sahin N."/>
            <person name="Tani A."/>
        </authorList>
    </citation>
    <scope>NUCLEOTIDE SEQUENCE</scope>
    <source>
        <strain evidence="8">KCTC 52305</strain>
    </source>
</reference>
<keyword evidence="3 5" id="KW-0456">Lyase</keyword>
<dbReference type="InterPro" id="IPR008990">
    <property type="entry name" value="Elect_transpt_acc-like_dom_sf"/>
</dbReference>
<dbReference type="NCBIfam" id="TIGR03888">
    <property type="entry name" value="nitrile_beta"/>
    <property type="match status" value="1"/>
</dbReference>
<evidence type="ECO:0000256" key="4">
    <source>
        <dbReference type="ARBA" id="ARBA00044877"/>
    </source>
</evidence>
<evidence type="ECO:0000256" key="5">
    <source>
        <dbReference type="PIRNR" id="PIRNR001427"/>
    </source>
</evidence>
<evidence type="ECO:0000256" key="3">
    <source>
        <dbReference type="ARBA" id="ARBA00023239"/>
    </source>
</evidence>
<dbReference type="Proteomes" id="UP001055167">
    <property type="component" value="Unassembled WGS sequence"/>
</dbReference>